<dbReference type="AlphaFoldDB" id="A0A318R5A0"/>
<keyword evidence="2" id="KW-0812">Transmembrane</keyword>
<feature type="domain" description="Bacterial sugar transferase" evidence="3">
    <location>
        <begin position="2"/>
        <end position="194"/>
    </location>
</feature>
<comment type="caution">
    <text evidence="4">The sequence shown here is derived from an EMBL/GenBank/DDBJ whole genome shotgun (WGS) entry which is preliminary data.</text>
</comment>
<evidence type="ECO:0000259" key="3">
    <source>
        <dbReference type="Pfam" id="PF02397"/>
    </source>
</evidence>
<gene>
    <name evidence="4" type="ORF">DNJ73_04315</name>
</gene>
<dbReference type="Proteomes" id="UP000247807">
    <property type="component" value="Unassembled WGS sequence"/>
</dbReference>
<dbReference type="Pfam" id="PF02397">
    <property type="entry name" value="Bac_transf"/>
    <property type="match status" value="1"/>
</dbReference>
<dbReference type="PANTHER" id="PTHR30576:SF20">
    <property type="entry name" value="QUINOVOSAMINEPHOSPHOTRANSFERAE-RELATED"/>
    <property type="match status" value="1"/>
</dbReference>
<evidence type="ECO:0000256" key="1">
    <source>
        <dbReference type="ARBA" id="ARBA00006464"/>
    </source>
</evidence>
<name>A0A318R5A0_PROMR</name>
<dbReference type="GO" id="GO:0016780">
    <property type="term" value="F:phosphotransferase activity, for other substituted phosphate groups"/>
    <property type="evidence" value="ECO:0007669"/>
    <property type="project" value="TreeGrafter"/>
</dbReference>
<evidence type="ECO:0000256" key="2">
    <source>
        <dbReference type="SAM" id="Phobius"/>
    </source>
</evidence>
<keyword evidence="4" id="KW-0808">Transferase</keyword>
<feature type="transmembrane region" description="Helical" evidence="2">
    <location>
        <begin position="7"/>
        <end position="31"/>
    </location>
</feature>
<reference evidence="4 5" key="1">
    <citation type="journal article" date="2018" name="Appl. Environ. Microbiol.">
        <title>Genome rearrangement shapes Prochlorococcus ecological adaptation.</title>
        <authorList>
            <person name="Yan W."/>
            <person name="Wei S."/>
            <person name="Wang Q."/>
            <person name="Xiao X."/>
            <person name="Zeng Q."/>
            <person name="Jiao N."/>
            <person name="Zhang R."/>
        </authorList>
    </citation>
    <scope>NUCLEOTIDE SEQUENCE [LARGE SCALE GENOMIC DNA]</scope>
    <source>
        <strain evidence="4 5">XMU1408</strain>
    </source>
</reference>
<dbReference type="PANTHER" id="PTHR30576">
    <property type="entry name" value="COLANIC BIOSYNTHESIS UDP-GLUCOSE LIPID CARRIER TRANSFERASE"/>
    <property type="match status" value="1"/>
</dbReference>
<dbReference type="EMBL" id="QJUE01000002">
    <property type="protein sequence ID" value="PYE02978.1"/>
    <property type="molecule type" value="Genomic_DNA"/>
</dbReference>
<dbReference type="RefSeq" id="WP_158466471.1">
    <property type="nucleotide sequence ID" value="NZ_QJUE01000002.1"/>
</dbReference>
<proteinExistence type="inferred from homology"/>
<evidence type="ECO:0000313" key="5">
    <source>
        <dbReference type="Proteomes" id="UP000247807"/>
    </source>
</evidence>
<dbReference type="OrthoDB" id="570875at2"/>
<accession>A0A318R5A0</accession>
<dbReference type="InterPro" id="IPR003362">
    <property type="entry name" value="Bact_transf"/>
</dbReference>
<organism evidence="4 5">
    <name type="scientific">Prochlorococcus marinus XMU1408</name>
    <dbReference type="NCBI Taxonomy" id="2213228"/>
    <lineage>
        <taxon>Bacteria</taxon>
        <taxon>Bacillati</taxon>
        <taxon>Cyanobacteriota</taxon>
        <taxon>Cyanophyceae</taxon>
        <taxon>Synechococcales</taxon>
        <taxon>Prochlorococcaceae</taxon>
        <taxon>Prochlorococcus</taxon>
    </lineage>
</organism>
<keyword evidence="2" id="KW-1133">Transmembrane helix</keyword>
<protein>
    <submittedName>
        <fullName evidence="4">Sugar transferase</fullName>
    </submittedName>
</protein>
<keyword evidence="2" id="KW-0472">Membrane</keyword>
<comment type="similarity">
    <text evidence="1">Belongs to the bacterial sugar transferase family.</text>
</comment>
<evidence type="ECO:0000313" key="4">
    <source>
        <dbReference type="EMBL" id="PYE02978.1"/>
    </source>
</evidence>
<sequence>MKRLIDIILSLTGLFLLHPFIFICLFCVWIHDFKSPLYISKRIGIGGRVFNMIKIRTMIINAEHTKVDSTVINDSRITPIGFFIRKYKIDEIMQLINILKGDMSLVGPRPNVKRETDLYTSMEKKLLSIKPGLTDFASIVFSDEGNIISNTYDPNIAYNQLVRPGKSILGLFYVDKKNIFVDILLILITLISFLSRRLSLDLVVLLLKRLGSSKDLQVIASRKTKLVPSPPPGSDEIVTNRSI</sequence>